<gene>
    <name evidence="8" type="ORF">H8S08_11835</name>
</gene>
<protein>
    <recommendedName>
        <fullName evidence="2">alpha-L-rhamnosidase</fullName>
        <ecNumber evidence="2">3.2.1.40</ecNumber>
    </recommendedName>
</protein>
<dbReference type="Gene3D" id="1.50.10.10">
    <property type="match status" value="1"/>
</dbReference>
<evidence type="ECO:0000313" key="9">
    <source>
        <dbReference type="Proteomes" id="UP000636891"/>
    </source>
</evidence>
<evidence type="ECO:0000259" key="6">
    <source>
        <dbReference type="Pfam" id="PF17389"/>
    </source>
</evidence>
<organism evidence="8 9">
    <name type="scientific">Alistipes hominis</name>
    <dbReference type="NCBI Taxonomy" id="2763015"/>
    <lineage>
        <taxon>Bacteria</taxon>
        <taxon>Pseudomonadati</taxon>
        <taxon>Bacteroidota</taxon>
        <taxon>Bacteroidia</taxon>
        <taxon>Bacteroidales</taxon>
        <taxon>Rikenellaceae</taxon>
        <taxon>Alistipes</taxon>
    </lineage>
</organism>
<dbReference type="SUPFAM" id="SSF48208">
    <property type="entry name" value="Six-hairpin glycosidases"/>
    <property type="match status" value="1"/>
</dbReference>
<dbReference type="Pfam" id="PF05592">
    <property type="entry name" value="Bac_rhamnosid"/>
    <property type="match status" value="1"/>
</dbReference>
<evidence type="ECO:0000256" key="2">
    <source>
        <dbReference type="ARBA" id="ARBA00012652"/>
    </source>
</evidence>
<comment type="catalytic activity">
    <reaction evidence="1">
        <text>Hydrolysis of terminal non-reducing alpha-L-rhamnose residues in alpha-L-rhamnosides.</text>
        <dbReference type="EC" id="3.2.1.40"/>
    </reaction>
</comment>
<comment type="caution">
    <text evidence="8">The sequence shown here is derived from an EMBL/GenBank/DDBJ whole genome shotgun (WGS) entry which is preliminary data.</text>
</comment>
<accession>A0ABR7CQT2</accession>
<dbReference type="InterPro" id="IPR013783">
    <property type="entry name" value="Ig-like_fold"/>
</dbReference>
<dbReference type="InterPro" id="IPR035396">
    <property type="entry name" value="Bac_rhamnosid6H"/>
</dbReference>
<name>A0ABR7CQT2_9BACT</name>
<dbReference type="Proteomes" id="UP000636891">
    <property type="component" value="Unassembled WGS sequence"/>
</dbReference>
<dbReference type="Gene3D" id="2.60.40.10">
    <property type="entry name" value="Immunoglobulins"/>
    <property type="match status" value="1"/>
</dbReference>
<dbReference type="PANTHER" id="PTHR33307">
    <property type="entry name" value="ALPHA-RHAMNOSIDASE (EUROFUNG)"/>
    <property type="match status" value="1"/>
</dbReference>
<dbReference type="InterPro" id="IPR008928">
    <property type="entry name" value="6-hairpin_glycosidase_sf"/>
</dbReference>
<dbReference type="EC" id="3.2.1.40" evidence="2"/>
<dbReference type="EMBL" id="JACOOK010000008">
    <property type="protein sequence ID" value="MBC5617695.1"/>
    <property type="molecule type" value="Genomic_DNA"/>
</dbReference>
<dbReference type="Gene3D" id="2.60.120.260">
    <property type="entry name" value="Galactose-binding domain-like"/>
    <property type="match status" value="2"/>
</dbReference>
<feature type="domain" description="Bacterial alpha-L-rhamnosidase N-terminal" evidence="5">
    <location>
        <begin position="180"/>
        <end position="351"/>
    </location>
</feature>
<dbReference type="InterPro" id="IPR016007">
    <property type="entry name" value="Alpha_rhamnosid"/>
</dbReference>
<dbReference type="InterPro" id="IPR013737">
    <property type="entry name" value="Bac_rhamnosid_N"/>
</dbReference>
<proteinExistence type="predicted"/>
<feature type="domain" description="Alpha-L-rhamnosidase concanavalin-like" evidence="4">
    <location>
        <begin position="362"/>
        <end position="460"/>
    </location>
</feature>
<evidence type="ECO:0000259" key="4">
    <source>
        <dbReference type="Pfam" id="PF05592"/>
    </source>
</evidence>
<dbReference type="Pfam" id="PF17390">
    <property type="entry name" value="Bac_rhamnosid_C"/>
    <property type="match status" value="1"/>
</dbReference>
<dbReference type="PIRSF" id="PIRSF010631">
    <property type="entry name" value="A-rhamnsds"/>
    <property type="match status" value="1"/>
</dbReference>
<dbReference type="Pfam" id="PF17389">
    <property type="entry name" value="Bac_rhamnosid6H"/>
    <property type="match status" value="1"/>
</dbReference>
<dbReference type="InterPro" id="IPR012341">
    <property type="entry name" value="6hp_glycosidase-like_sf"/>
</dbReference>
<dbReference type="InterPro" id="IPR008902">
    <property type="entry name" value="Rhamnosid_concanavalin"/>
</dbReference>
<dbReference type="GO" id="GO:0016787">
    <property type="term" value="F:hydrolase activity"/>
    <property type="evidence" value="ECO:0007669"/>
    <property type="project" value="UniProtKB-KW"/>
</dbReference>
<dbReference type="Pfam" id="PF25788">
    <property type="entry name" value="Ig_Rha78A_N"/>
    <property type="match status" value="1"/>
</dbReference>
<evidence type="ECO:0000256" key="1">
    <source>
        <dbReference type="ARBA" id="ARBA00001445"/>
    </source>
</evidence>
<evidence type="ECO:0000259" key="7">
    <source>
        <dbReference type="Pfam" id="PF17390"/>
    </source>
</evidence>
<keyword evidence="3 8" id="KW-0378">Hydrolase</keyword>
<evidence type="ECO:0000256" key="3">
    <source>
        <dbReference type="ARBA" id="ARBA00022801"/>
    </source>
</evidence>
<feature type="domain" description="Alpha-L-rhamnosidase six-hairpin glycosidase" evidence="6">
    <location>
        <begin position="466"/>
        <end position="812"/>
    </location>
</feature>
<dbReference type="PANTHER" id="PTHR33307:SF6">
    <property type="entry name" value="ALPHA-RHAMNOSIDASE (EUROFUNG)-RELATED"/>
    <property type="match status" value="1"/>
</dbReference>
<reference evidence="8 9" key="1">
    <citation type="submission" date="2020-08" db="EMBL/GenBank/DDBJ databases">
        <title>Genome public.</title>
        <authorList>
            <person name="Liu C."/>
            <person name="Sun Q."/>
        </authorList>
    </citation>
    <scope>NUCLEOTIDE SEQUENCE [LARGE SCALE GENOMIC DNA]</scope>
    <source>
        <strain evidence="8 9">New-7</strain>
    </source>
</reference>
<keyword evidence="9" id="KW-1185">Reference proteome</keyword>
<evidence type="ECO:0000313" key="8">
    <source>
        <dbReference type="EMBL" id="MBC5617695.1"/>
    </source>
</evidence>
<dbReference type="InterPro" id="IPR035398">
    <property type="entry name" value="Bac_rhamnosid_C"/>
</dbReference>
<dbReference type="Pfam" id="PF08531">
    <property type="entry name" value="Bac_rhamnosid_N"/>
    <property type="match status" value="1"/>
</dbReference>
<sequence>MLWRPDNHLPMKKLLLSALLLLTGSLFANERIARLRCEEMTDPIGIDVLQPRLSWELESDRRGVLQTAYRILVATDKTLLDRDQGDMWDSGEIESDATSGIKYAGKPLQRNSYYYWKVKANTNKGETAWSEPALWQVGLLQFQDWVGQWIGFDRRFPWDGDPQGSRLSARYFRKEFDCDKEIRSATAYIIGLGFYELRINGRKIGDRVLAPVQTEFTKNVKYNAFDVTDALKRGRNAIGIVLGNGMYFTMQQFQQAFKIKNFGYPKVLFNLAITYADGSSRVIFTNDSWKGTADGPIRANNLYDGEEYDATREFPDWDAPGFDDGGWLQAEFVQEPGGTYEAQTTDPMKVVKELAPVSVTEKTDGRFIVDFGQNLTGWMRFSVRGERGQTVRLRYAESLDENGELFTANLRSAKAEGLYTLRGGERETYEPAFTYYGFRFVEVSGYPGQCDPSDFTACMVSDDMRTVGSFKTSDELLNRIYRNAWWGIAGNYKGMPVDCPQRNEKQPWLGDRGVAALGENFVFDNAKLYRKLLDDLKRAQKADGSLPDLAPDFWRYFSDNMTWPGVMLIIADMLYTQTGDLSAVSDHYDAMKKWLAYMKGRYMTAEYIVSRDVYGDWCAPPSTAEAGKGLSGNVKKPNPLLSTAYYYHFTGLMQKFAELTGRPQDKAYYAELGENIKNGFNRRFYRSEDGYYDNGELTSNLLPVAFGMVPAEELPRVTAYVGNLVEVKNRGHLSTGVIGTQWLMKTLSGIGRPDLALGIALKKTYPSWGYMITHGATTIWELWNFDTAAPDMNSQNHVMMLGDLLVWFYENLAGIRTDPAKPAFRRIVMNPDFPEGLDFVEASHHSVSGKIESRWRRTKRKKTEWNIRIPANCSAEVHFPAAAREKITESGHTVAANDENIRYRGTVNGKQVFEVLSGEYSFVF</sequence>
<evidence type="ECO:0000259" key="5">
    <source>
        <dbReference type="Pfam" id="PF08531"/>
    </source>
</evidence>
<feature type="domain" description="Alpha-L-rhamnosidase C-terminal" evidence="7">
    <location>
        <begin position="814"/>
        <end position="891"/>
    </location>
</feature>
<dbReference type="Gene3D" id="2.60.420.10">
    <property type="entry name" value="Maltose phosphorylase, domain 3"/>
    <property type="match status" value="1"/>
</dbReference>